<accession>A0A0C3JRA8</accession>
<proteinExistence type="predicted"/>
<feature type="region of interest" description="Disordered" evidence="1">
    <location>
        <begin position="37"/>
        <end position="57"/>
    </location>
</feature>
<gene>
    <name evidence="2" type="ORF">M404DRAFT_994423</name>
</gene>
<dbReference type="AlphaFoldDB" id="A0A0C3JRA8"/>
<evidence type="ECO:0000313" key="3">
    <source>
        <dbReference type="Proteomes" id="UP000054217"/>
    </source>
</evidence>
<evidence type="ECO:0000313" key="2">
    <source>
        <dbReference type="EMBL" id="KIO11713.1"/>
    </source>
</evidence>
<evidence type="ECO:0000256" key="1">
    <source>
        <dbReference type="SAM" id="MobiDB-lite"/>
    </source>
</evidence>
<dbReference type="InParanoid" id="A0A0C3JRA8"/>
<sequence length="57" mass="6487">MWKYDGENNASCYTTDAAYGADFSCQGDRGRALELQADSEDESMNRGAPHRQFYMVR</sequence>
<keyword evidence="3" id="KW-1185">Reference proteome</keyword>
<reference evidence="3" key="2">
    <citation type="submission" date="2015-01" db="EMBL/GenBank/DDBJ databases">
        <title>Evolutionary Origins and Diversification of the Mycorrhizal Mutualists.</title>
        <authorList>
            <consortium name="DOE Joint Genome Institute"/>
            <consortium name="Mycorrhizal Genomics Consortium"/>
            <person name="Kohler A."/>
            <person name="Kuo A."/>
            <person name="Nagy L.G."/>
            <person name="Floudas D."/>
            <person name="Copeland A."/>
            <person name="Barry K.W."/>
            <person name="Cichocki N."/>
            <person name="Veneault-Fourrey C."/>
            <person name="LaButti K."/>
            <person name="Lindquist E.A."/>
            <person name="Lipzen A."/>
            <person name="Lundell T."/>
            <person name="Morin E."/>
            <person name="Murat C."/>
            <person name="Riley R."/>
            <person name="Ohm R."/>
            <person name="Sun H."/>
            <person name="Tunlid A."/>
            <person name="Henrissat B."/>
            <person name="Grigoriev I.V."/>
            <person name="Hibbett D.S."/>
            <person name="Martin F."/>
        </authorList>
    </citation>
    <scope>NUCLEOTIDE SEQUENCE [LARGE SCALE GENOMIC DNA]</scope>
    <source>
        <strain evidence="3">Marx 270</strain>
    </source>
</reference>
<protein>
    <submittedName>
        <fullName evidence="2">Uncharacterized protein</fullName>
    </submittedName>
</protein>
<dbReference type="HOGENOM" id="CLU_2997445_0_0_1"/>
<reference evidence="2 3" key="1">
    <citation type="submission" date="2014-04" db="EMBL/GenBank/DDBJ databases">
        <authorList>
            <consortium name="DOE Joint Genome Institute"/>
            <person name="Kuo A."/>
            <person name="Kohler A."/>
            <person name="Costa M.D."/>
            <person name="Nagy L.G."/>
            <person name="Floudas D."/>
            <person name="Copeland A."/>
            <person name="Barry K.W."/>
            <person name="Cichocki N."/>
            <person name="Veneault-Fourrey C."/>
            <person name="LaButti K."/>
            <person name="Lindquist E.A."/>
            <person name="Lipzen A."/>
            <person name="Lundell T."/>
            <person name="Morin E."/>
            <person name="Murat C."/>
            <person name="Sun H."/>
            <person name="Tunlid A."/>
            <person name="Henrissat B."/>
            <person name="Grigoriev I.V."/>
            <person name="Hibbett D.S."/>
            <person name="Martin F."/>
            <person name="Nordberg H.P."/>
            <person name="Cantor M.N."/>
            <person name="Hua S.X."/>
        </authorList>
    </citation>
    <scope>NUCLEOTIDE SEQUENCE [LARGE SCALE GENOMIC DNA]</scope>
    <source>
        <strain evidence="2 3">Marx 270</strain>
    </source>
</reference>
<name>A0A0C3JRA8_PISTI</name>
<dbReference type="EMBL" id="KN831949">
    <property type="protein sequence ID" value="KIO11713.1"/>
    <property type="molecule type" value="Genomic_DNA"/>
</dbReference>
<dbReference type="Proteomes" id="UP000054217">
    <property type="component" value="Unassembled WGS sequence"/>
</dbReference>
<organism evidence="2 3">
    <name type="scientific">Pisolithus tinctorius Marx 270</name>
    <dbReference type="NCBI Taxonomy" id="870435"/>
    <lineage>
        <taxon>Eukaryota</taxon>
        <taxon>Fungi</taxon>
        <taxon>Dikarya</taxon>
        <taxon>Basidiomycota</taxon>
        <taxon>Agaricomycotina</taxon>
        <taxon>Agaricomycetes</taxon>
        <taxon>Agaricomycetidae</taxon>
        <taxon>Boletales</taxon>
        <taxon>Sclerodermatineae</taxon>
        <taxon>Pisolithaceae</taxon>
        <taxon>Pisolithus</taxon>
    </lineage>
</organism>